<reference evidence="1" key="2">
    <citation type="journal article" date="2015" name="Fish Shellfish Immunol.">
        <title>Early steps in the European eel (Anguilla anguilla)-Vibrio vulnificus interaction in the gills: Role of the RtxA13 toxin.</title>
        <authorList>
            <person name="Callol A."/>
            <person name="Pajuelo D."/>
            <person name="Ebbesson L."/>
            <person name="Teles M."/>
            <person name="MacKenzie S."/>
            <person name="Amaro C."/>
        </authorList>
    </citation>
    <scope>NUCLEOTIDE SEQUENCE</scope>
</reference>
<dbReference type="EMBL" id="GBXM01094333">
    <property type="protein sequence ID" value="JAH14244.1"/>
    <property type="molecule type" value="Transcribed_RNA"/>
</dbReference>
<reference evidence="1" key="1">
    <citation type="submission" date="2014-11" db="EMBL/GenBank/DDBJ databases">
        <authorList>
            <person name="Amaro Gonzalez C."/>
        </authorList>
    </citation>
    <scope>NUCLEOTIDE SEQUENCE</scope>
</reference>
<protein>
    <submittedName>
        <fullName evidence="1">Uncharacterized protein</fullName>
    </submittedName>
</protein>
<sequence length="35" mass="3889">MIGSKSNCCPSVFKSFRTGLQSIFRSLYSLSFQPA</sequence>
<dbReference type="AlphaFoldDB" id="A0A0E9QBU2"/>
<accession>A0A0E9QBU2</accession>
<evidence type="ECO:0000313" key="1">
    <source>
        <dbReference type="EMBL" id="JAH14244.1"/>
    </source>
</evidence>
<name>A0A0E9QBU2_ANGAN</name>
<organism evidence="1">
    <name type="scientific">Anguilla anguilla</name>
    <name type="common">European freshwater eel</name>
    <name type="synonym">Muraena anguilla</name>
    <dbReference type="NCBI Taxonomy" id="7936"/>
    <lineage>
        <taxon>Eukaryota</taxon>
        <taxon>Metazoa</taxon>
        <taxon>Chordata</taxon>
        <taxon>Craniata</taxon>
        <taxon>Vertebrata</taxon>
        <taxon>Euteleostomi</taxon>
        <taxon>Actinopterygii</taxon>
        <taxon>Neopterygii</taxon>
        <taxon>Teleostei</taxon>
        <taxon>Anguilliformes</taxon>
        <taxon>Anguillidae</taxon>
        <taxon>Anguilla</taxon>
    </lineage>
</organism>
<proteinExistence type="predicted"/>